<dbReference type="EMBL" id="PTJD01000020">
    <property type="protein sequence ID" value="PPK91912.1"/>
    <property type="molecule type" value="Genomic_DNA"/>
</dbReference>
<comment type="caution">
    <text evidence="4">The sequence shown here is derived from an EMBL/GenBank/DDBJ whole genome shotgun (WGS) entry which is preliminary data.</text>
</comment>
<evidence type="ECO:0000256" key="3">
    <source>
        <dbReference type="SAM" id="Phobius"/>
    </source>
</evidence>
<accession>A0A2S6ICG0</accession>
<feature type="compositionally biased region" description="Pro residues" evidence="2">
    <location>
        <begin position="544"/>
        <end position="556"/>
    </location>
</feature>
<keyword evidence="3" id="KW-0472">Membrane</keyword>
<keyword evidence="1" id="KW-0175">Coiled coil</keyword>
<dbReference type="Pfam" id="PF14362">
    <property type="entry name" value="DUF4407"/>
    <property type="match status" value="1"/>
</dbReference>
<name>A0A2S6ICG0_9ACTN</name>
<feature type="transmembrane region" description="Helical" evidence="3">
    <location>
        <begin position="67"/>
        <end position="88"/>
    </location>
</feature>
<organism evidence="4 5">
    <name type="scientific">Kineococcus xinjiangensis</name>
    <dbReference type="NCBI Taxonomy" id="512762"/>
    <lineage>
        <taxon>Bacteria</taxon>
        <taxon>Bacillati</taxon>
        <taxon>Actinomycetota</taxon>
        <taxon>Actinomycetes</taxon>
        <taxon>Kineosporiales</taxon>
        <taxon>Kineosporiaceae</taxon>
        <taxon>Kineococcus</taxon>
    </lineage>
</organism>
<dbReference type="InterPro" id="IPR025519">
    <property type="entry name" value="DUF4407"/>
</dbReference>
<reference evidence="4 5" key="1">
    <citation type="submission" date="2018-02" db="EMBL/GenBank/DDBJ databases">
        <title>Genomic Encyclopedia of Archaeal and Bacterial Type Strains, Phase II (KMG-II): from individual species to whole genera.</title>
        <authorList>
            <person name="Goeker M."/>
        </authorList>
    </citation>
    <scope>NUCLEOTIDE SEQUENCE [LARGE SCALE GENOMIC DNA]</scope>
    <source>
        <strain evidence="4 5">DSM 22857</strain>
    </source>
</reference>
<keyword evidence="3" id="KW-1133">Transmembrane helix</keyword>
<protein>
    <submittedName>
        <fullName evidence="4">Uncharacterized protein DUF4407</fullName>
    </submittedName>
</protein>
<evidence type="ECO:0000256" key="2">
    <source>
        <dbReference type="SAM" id="MobiDB-lite"/>
    </source>
</evidence>
<feature type="compositionally biased region" description="Polar residues" evidence="2">
    <location>
        <begin position="501"/>
        <end position="510"/>
    </location>
</feature>
<dbReference type="Proteomes" id="UP000239485">
    <property type="component" value="Unassembled WGS sequence"/>
</dbReference>
<gene>
    <name evidence="4" type="ORF">CLV92_12031</name>
</gene>
<feature type="transmembrane region" description="Helical" evidence="3">
    <location>
        <begin position="134"/>
        <end position="157"/>
    </location>
</feature>
<evidence type="ECO:0000313" key="5">
    <source>
        <dbReference type="Proteomes" id="UP000239485"/>
    </source>
</evidence>
<keyword evidence="5" id="KW-1185">Reference proteome</keyword>
<dbReference type="AlphaFoldDB" id="A0A2S6ICG0"/>
<proteinExistence type="predicted"/>
<evidence type="ECO:0000313" key="4">
    <source>
        <dbReference type="EMBL" id="PPK91912.1"/>
    </source>
</evidence>
<feature type="transmembrane region" description="Helical" evidence="3">
    <location>
        <begin position="94"/>
        <end position="113"/>
    </location>
</feature>
<keyword evidence="3" id="KW-0812">Transmembrane</keyword>
<evidence type="ECO:0000256" key="1">
    <source>
        <dbReference type="SAM" id="Coils"/>
    </source>
</evidence>
<feature type="coiled-coil region" evidence="1">
    <location>
        <begin position="218"/>
        <end position="245"/>
    </location>
</feature>
<feature type="region of interest" description="Disordered" evidence="2">
    <location>
        <begin position="489"/>
        <end position="585"/>
    </location>
</feature>
<sequence length="585" mass="62974">MTRPAQRLTSLLGAAFDGLRRLLRWLRGLPARQLARVTSALSGAMLTVAGTNRTILQRAPQDHVKQVSLGGAVLTTAFLAVISCSVALGVVFHLHWLAAAVGGLIWGVLILNLDRWLVVSTLRQSHWIKTLLMGVPRVVLAVVIGLVVSTPLTLLAFNGEINAHLQVTHAEALADFERRMQADPRFTSLPADREQAVRLQQEIATASPADVIRNHPEVADLTQRLAQVEADYNRAEQDVACEKEGTCGSGRLGAGPAARDKEARRDRLAGERATLIAQLTTTKQQVAASAEQQVSALVTDKQAQLKALQTKVASAEQARAREVAANDAAVAADDGLLARLQALHELEENRPTLKLAHGVLFGFLTALECLPVLFKTILLLGKRSSYETLMEAEDEFVQKRELLLAHTAYNEAEAKAQAELDAARARSASQLTAEVRAARIVLDAQVDLAAEAVQHWKTTQTARLASEMTTADADPRRRILNLNNVSVTYPHVTPQHHPRTTGAQPSTDTATPGEPHDDGNWAAAGTSSLTKPIDSADLSHGTAPPRPHGPGAPFEPNPGHVQPAAGTATRDSDTVPLPHQHPRHL</sequence>